<organism evidence="2 3">
    <name type="scientific">Plasmodium ovale wallikeri</name>
    <dbReference type="NCBI Taxonomy" id="864142"/>
    <lineage>
        <taxon>Eukaryota</taxon>
        <taxon>Sar</taxon>
        <taxon>Alveolata</taxon>
        <taxon>Apicomplexa</taxon>
        <taxon>Aconoidasida</taxon>
        <taxon>Haemosporida</taxon>
        <taxon>Plasmodiidae</taxon>
        <taxon>Plasmodium</taxon>
        <taxon>Plasmodium (Plasmodium)</taxon>
    </lineage>
</organism>
<sequence>MDSTCGAGQTGEPQSSERYEGDGDNVIDSCKWKKKQTFRKYMKHSACNITVSSNESCHYIKGIARDAFFKVISSLHVTLLTSSYSVTPIGKKKKKKKKKKKRPSFLLKEKIQDIYRNTEEHKQKNSLCLEEIFIKMNTILKKANRKK</sequence>
<protein>
    <submittedName>
        <fullName evidence="2">Uncharacterized protein</fullName>
    </submittedName>
</protein>
<dbReference type="EMBL" id="FLRE01000010">
    <property type="protein sequence ID" value="SBT31085.1"/>
    <property type="molecule type" value="Genomic_DNA"/>
</dbReference>
<reference evidence="3" key="1">
    <citation type="submission" date="2016-05" db="EMBL/GenBank/DDBJ databases">
        <authorList>
            <person name="Naeem Raeece"/>
        </authorList>
    </citation>
    <scope>NUCLEOTIDE SEQUENCE [LARGE SCALE GENOMIC DNA]</scope>
</reference>
<proteinExistence type="predicted"/>
<gene>
    <name evidence="2" type="ORF">POVWA2_002270</name>
</gene>
<name>A0A1A8YHQ4_PLAOA</name>
<dbReference type="Proteomes" id="UP000078550">
    <property type="component" value="Unassembled WGS sequence"/>
</dbReference>
<evidence type="ECO:0000313" key="3">
    <source>
        <dbReference type="Proteomes" id="UP000078550"/>
    </source>
</evidence>
<evidence type="ECO:0000256" key="1">
    <source>
        <dbReference type="SAM" id="MobiDB-lite"/>
    </source>
</evidence>
<evidence type="ECO:0000313" key="2">
    <source>
        <dbReference type="EMBL" id="SBT31085.1"/>
    </source>
</evidence>
<dbReference type="AlphaFoldDB" id="A0A1A8YHQ4"/>
<feature type="compositionally biased region" description="Polar residues" evidence="1">
    <location>
        <begin position="1"/>
        <end position="14"/>
    </location>
</feature>
<feature type="region of interest" description="Disordered" evidence="1">
    <location>
        <begin position="1"/>
        <end position="22"/>
    </location>
</feature>
<accession>A0A1A8YHQ4</accession>